<gene>
    <name evidence="1" type="ORF">C2857_005610</name>
</gene>
<reference evidence="1 2" key="1">
    <citation type="journal article" date="2018" name="PLoS Genet.">
        <title>Repeat elements organise 3D genome structure and mediate transcription in the filamentous fungus Epichloe festucae.</title>
        <authorList>
            <person name="Winter D.J."/>
            <person name="Ganley A.R.D."/>
            <person name="Young C.A."/>
            <person name="Liachko I."/>
            <person name="Schardl C.L."/>
            <person name="Dupont P.Y."/>
            <person name="Berry D."/>
            <person name="Ram A."/>
            <person name="Scott B."/>
            <person name="Cox M.P."/>
        </authorList>
    </citation>
    <scope>NUCLEOTIDE SEQUENCE [LARGE SCALE GENOMIC DNA]</scope>
    <source>
        <strain evidence="1 2">Fl1</strain>
    </source>
</reference>
<name>A0A7S9KPN5_EPIFF</name>
<protein>
    <submittedName>
        <fullName evidence="1">Uncharacterized protein</fullName>
    </submittedName>
</protein>
<dbReference type="EMBL" id="CP031386">
    <property type="protein sequence ID" value="QPG97007.1"/>
    <property type="molecule type" value="Genomic_DNA"/>
</dbReference>
<dbReference type="AlphaFoldDB" id="A0A7S9KPN5"/>
<dbReference type="Proteomes" id="UP000594364">
    <property type="component" value="Chromosome 2"/>
</dbReference>
<evidence type="ECO:0000313" key="2">
    <source>
        <dbReference type="Proteomes" id="UP000594364"/>
    </source>
</evidence>
<accession>A0A7S9KPN5</accession>
<keyword evidence="2" id="KW-1185">Reference proteome</keyword>
<evidence type="ECO:0000313" key="1">
    <source>
        <dbReference type="EMBL" id="QPG97007.1"/>
    </source>
</evidence>
<sequence>MFPSSMRDTIVAEIAKTYKEQMCEMADFAPAIKASSEGLEGPGSKTPPPGRIVGNALNPPNWTDAGVNSLLTLGPDYEGRCGIMAKLFILVLDFCHGVTARMLLMNLQDLHQSTLLFDPAPSSIKRSKV</sequence>
<proteinExistence type="predicted"/>
<organism evidence="1 2">
    <name type="scientific">Epichloe festucae (strain Fl1)</name>
    <dbReference type="NCBI Taxonomy" id="877507"/>
    <lineage>
        <taxon>Eukaryota</taxon>
        <taxon>Fungi</taxon>
        <taxon>Dikarya</taxon>
        <taxon>Ascomycota</taxon>
        <taxon>Pezizomycotina</taxon>
        <taxon>Sordariomycetes</taxon>
        <taxon>Hypocreomycetidae</taxon>
        <taxon>Hypocreales</taxon>
        <taxon>Clavicipitaceae</taxon>
        <taxon>Epichloe</taxon>
    </lineage>
</organism>